<proteinExistence type="predicted"/>
<dbReference type="AlphaFoldDB" id="A0A285VAI9"/>
<sequence length="98" mass="10298">MSTTILRAQSPAAAPHSPVAAGGDTFGDILSEAYRPDAAPPVAVHVRPELWQCLFHQLGATLSAPPLVFIVDDELPTAPGYEIHRAAPEATCSRGVAR</sequence>
<dbReference type="Proteomes" id="UP000219435">
    <property type="component" value="Unassembled WGS sequence"/>
</dbReference>
<gene>
    <name evidence="2" type="ORF">SAMN05660748_2805</name>
</gene>
<protein>
    <submittedName>
        <fullName evidence="2">Uncharacterized protein</fullName>
    </submittedName>
</protein>
<evidence type="ECO:0000256" key="1">
    <source>
        <dbReference type="SAM" id="MobiDB-lite"/>
    </source>
</evidence>
<dbReference type="OrthoDB" id="5197784at2"/>
<organism evidence="2 3">
    <name type="scientific">Blastococcus aggregatus</name>
    <dbReference type="NCBI Taxonomy" id="38502"/>
    <lineage>
        <taxon>Bacteria</taxon>
        <taxon>Bacillati</taxon>
        <taxon>Actinomycetota</taxon>
        <taxon>Actinomycetes</taxon>
        <taxon>Geodermatophilales</taxon>
        <taxon>Geodermatophilaceae</taxon>
        <taxon>Blastococcus</taxon>
    </lineage>
</organism>
<name>A0A285VAI9_9ACTN</name>
<feature type="region of interest" description="Disordered" evidence="1">
    <location>
        <begin position="1"/>
        <end position="21"/>
    </location>
</feature>
<evidence type="ECO:0000313" key="2">
    <source>
        <dbReference type="EMBL" id="SOC50066.1"/>
    </source>
</evidence>
<feature type="compositionally biased region" description="Low complexity" evidence="1">
    <location>
        <begin position="8"/>
        <end position="21"/>
    </location>
</feature>
<reference evidence="3" key="1">
    <citation type="submission" date="2017-08" db="EMBL/GenBank/DDBJ databases">
        <authorList>
            <person name="Varghese N."/>
            <person name="Submissions S."/>
        </authorList>
    </citation>
    <scope>NUCLEOTIDE SEQUENCE [LARGE SCALE GENOMIC DNA]</scope>
    <source>
        <strain evidence="3">DSM 4725</strain>
    </source>
</reference>
<evidence type="ECO:0000313" key="3">
    <source>
        <dbReference type="Proteomes" id="UP000219435"/>
    </source>
</evidence>
<keyword evidence="3" id="KW-1185">Reference proteome</keyword>
<dbReference type="RefSeq" id="WP_097195642.1">
    <property type="nucleotide sequence ID" value="NZ_OBQI01000004.1"/>
</dbReference>
<accession>A0A285VAI9</accession>
<dbReference type="EMBL" id="OBQI01000004">
    <property type="protein sequence ID" value="SOC50066.1"/>
    <property type="molecule type" value="Genomic_DNA"/>
</dbReference>